<dbReference type="InterPro" id="IPR011417">
    <property type="entry name" value="ANTH_dom"/>
</dbReference>
<reference evidence="4" key="1">
    <citation type="submission" date="2023-06" db="EMBL/GenBank/DDBJ databases">
        <title>Genomic of Parafulvivirga corallium.</title>
        <authorList>
            <person name="Wang G."/>
        </authorList>
    </citation>
    <scope>NUCLEOTIDE SEQUENCE</scope>
    <source>
        <strain evidence="4">BMA10</strain>
    </source>
</reference>
<evidence type="ECO:0000313" key="5">
    <source>
        <dbReference type="Proteomes" id="UP001172082"/>
    </source>
</evidence>
<dbReference type="EMBL" id="JAUJEA010000006">
    <property type="protein sequence ID" value="MDN5203239.1"/>
    <property type="molecule type" value="Genomic_DNA"/>
</dbReference>
<evidence type="ECO:0000313" key="4">
    <source>
        <dbReference type="EMBL" id="MDN5203239.1"/>
    </source>
</evidence>
<evidence type="ECO:0000256" key="1">
    <source>
        <dbReference type="SAM" id="Coils"/>
    </source>
</evidence>
<keyword evidence="2" id="KW-0472">Membrane</keyword>
<dbReference type="Proteomes" id="UP001172082">
    <property type="component" value="Unassembled WGS sequence"/>
</dbReference>
<gene>
    <name evidence="4" type="ORF">QQ008_17750</name>
</gene>
<keyword evidence="2" id="KW-1133">Transmembrane helix</keyword>
<evidence type="ECO:0000256" key="2">
    <source>
        <dbReference type="SAM" id="Phobius"/>
    </source>
</evidence>
<evidence type="ECO:0000259" key="3">
    <source>
        <dbReference type="Pfam" id="PF07651"/>
    </source>
</evidence>
<accession>A0ABT8KR69</accession>
<dbReference type="RefSeq" id="WP_346753262.1">
    <property type="nucleotide sequence ID" value="NZ_JAUJEA010000006.1"/>
</dbReference>
<keyword evidence="1" id="KW-0175">Coiled coil</keyword>
<feature type="transmembrane region" description="Helical" evidence="2">
    <location>
        <begin position="112"/>
        <end position="131"/>
    </location>
</feature>
<sequence>MKKTTQRKSEVFYKEKVLLEKVKLIAENDGISREELIKEYQALCKSYEKLLKEAKLITKIGDKLHIKLNGVNKQLQIRTDEIEKVNKELYDNNSILQDTIDQLIKIKISKKAGSIALVIAAVLFVVSEVFLDPVIEEMVGDNGGYFSLLFKGILALSLKPIDFLVEKFLQRKY</sequence>
<feature type="transmembrane region" description="Helical" evidence="2">
    <location>
        <begin position="143"/>
        <end position="165"/>
    </location>
</feature>
<organism evidence="4 5">
    <name type="scientific">Splendidivirga corallicola</name>
    <dbReference type="NCBI Taxonomy" id="3051826"/>
    <lineage>
        <taxon>Bacteria</taxon>
        <taxon>Pseudomonadati</taxon>
        <taxon>Bacteroidota</taxon>
        <taxon>Cytophagia</taxon>
        <taxon>Cytophagales</taxon>
        <taxon>Splendidivirgaceae</taxon>
        <taxon>Splendidivirga</taxon>
    </lineage>
</organism>
<keyword evidence="2" id="KW-0812">Transmembrane</keyword>
<feature type="domain" description="AP180 N-terminal homology (ANTH)" evidence="3">
    <location>
        <begin position="28"/>
        <end position="130"/>
    </location>
</feature>
<feature type="coiled-coil region" evidence="1">
    <location>
        <begin position="33"/>
        <end position="92"/>
    </location>
</feature>
<comment type="caution">
    <text evidence="4">The sequence shown here is derived from an EMBL/GenBank/DDBJ whole genome shotgun (WGS) entry which is preliminary data.</text>
</comment>
<protein>
    <recommendedName>
        <fullName evidence="3">AP180 N-terminal homology (ANTH) domain-containing protein</fullName>
    </recommendedName>
</protein>
<proteinExistence type="predicted"/>
<dbReference type="Pfam" id="PF07651">
    <property type="entry name" value="ANTH"/>
    <property type="match status" value="1"/>
</dbReference>
<name>A0ABT8KR69_9BACT</name>
<keyword evidence="5" id="KW-1185">Reference proteome</keyword>